<dbReference type="GO" id="GO:0008234">
    <property type="term" value="F:cysteine-type peptidase activity"/>
    <property type="evidence" value="ECO:0007669"/>
    <property type="project" value="UniProtKB-KW"/>
</dbReference>
<protein>
    <recommendedName>
        <fullName evidence="6">Ubiquitin-like protease family profile domain-containing protein</fullName>
    </recommendedName>
</protein>
<feature type="domain" description="Ubiquitin-like protease family profile" evidence="6">
    <location>
        <begin position="308"/>
        <end position="496"/>
    </location>
</feature>
<dbReference type="RefSeq" id="XP_044553517.1">
    <property type="nucleotide sequence ID" value="XM_044690033.1"/>
</dbReference>
<organism evidence="7 8">
    <name type="scientific">Naegleria lovaniensis</name>
    <name type="common">Amoeba</name>
    <dbReference type="NCBI Taxonomy" id="51637"/>
    <lineage>
        <taxon>Eukaryota</taxon>
        <taxon>Discoba</taxon>
        <taxon>Heterolobosea</taxon>
        <taxon>Tetramitia</taxon>
        <taxon>Eutetramitia</taxon>
        <taxon>Vahlkampfiidae</taxon>
        <taxon>Naegleria</taxon>
    </lineage>
</organism>
<feature type="region of interest" description="Disordered" evidence="5">
    <location>
        <begin position="188"/>
        <end position="294"/>
    </location>
</feature>
<feature type="compositionally biased region" description="Polar residues" evidence="5">
    <location>
        <begin position="280"/>
        <end position="293"/>
    </location>
</feature>
<accession>A0AA88GV65</accession>
<dbReference type="PANTHER" id="PTHR46915:SF2">
    <property type="entry name" value="UBIQUITIN-LIKE PROTEASE 4"/>
    <property type="match status" value="1"/>
</dbReference>
<dbReference type="Gene3D" id="3.30.310.130">
    <property type="entry name" value="Ubiquitin-related"/>
    <property type="match status" value="1"/>
</dbReference>
<feature type="region of interest" description="Disordered" evidence="5">
    <location>
        <begin position="570"/>
        <end position="594"/>
    </location>
</feature>
<dbReference type="GO" id="GO:0006508">
    <property type="term" value="P:proteolysis"/>
    <property type="evidence" value="ECO:0007669"/>
    <property type="project" value="UniProtKB-KW"/>
</dbReference>
<feature type="compositionally biased region" description="Basic and acidic residues" evidence="5">
    <location>
        <begin position="583"/>
        <end position="594"/>
    </location>
</feature>
<reference evidence="7 8" key="1">
    <citation type="journal article" date="2018" name="BMC Genomics">
        <title>The genome of Naegleria lovaniensis, the basis for a comparative approach to unravel pathogenicity factors of the human pathogenic amoeba N. fowleri.</title>
        <authorList>
            <person name="Liechti N."/>
            <person name="Schurch N."/>
            <person name="Bruggmann R."/>
            <person name="Wittwer M."/>
        </authorList>
    </citation>
    <scope>NUCLEOTIDE SEQUENCE [LARGE SCALE GENOMIC DNA]</scope>
    <source>
        <strain evidence="7 8">ATCC 30569</strain>
    </source>
</reference>
<dbReference type="GeneID" id="68106538"/>
<evidence type="ECO:0000256" key="3">
    <source>
        <dbReference type="ARBA" id="ARBA00022801"/>
    </source>
</evidence>
<dbReference type="PROSITE" id="PS50600">
    <property type="entry name" value="ULP_PROTEASE"/>
    <property type="match status" value="1"/>
</dbReference>
<dbReference type="Proteomes" id="UP000816034">
    <property type="component" value="Unassembled WGS sequence"/>
</dbReference>
<keyword evidence="4" id="KW-0788">Thiol protease</keyword>
<dbReference type="GO" id="GO:0016926">
    <property type="term" value="P:protein desumoylation"/>
    <property type="evidence" value="ECO:0007669"/>
    <property type="project" value="UniProtKB-ARBA"/>
</dbReference>
<evidence type="ECO:0000313" key="7">
    <source>
        <dbReference type="EMBL" id="KAG2389525.1"/>
    </source>
</evidence>
<dbReference type="PANTHER" id="PTHR46915">
    <property type="entry name" value="UBIQUITIN-LIKE PROTEASE 4-RELATED"/>
    <property type="match status" value="1"/>
</dbReference>
<dbReference type="AlphaFoldDB" id="A0AA88GV65"/>
<dbReference type="Gene3D" id="1.10.418.20">
    <property type="match status" value="1"/>
</dbReference>
<dbReference type="EMBL" id="PYSW02000007">
    <property type="protein sequence ID" value="KAG2389525.1"/>
    <property type="molecule type" value="Genomic_DNA"/>
</dbReference>
<comment type="caution">
    <text evidence="7">The sequence shown here is derived from an EMBL/GenBank/DDBJ whole genome shotgun (WGS) entry which is preliminary data.</text>
</comment>
<sequence>MTKPSFTNLFHSAAAKAKKPQTSSPSKKPLPLKVVAADADYVDTSSSRSTEEMKPLTLSGGKIVFGYSQSNRPFAKLEVHPEKIDCFLKSSGQSYVKVDFKRQNISKFWYSCTRNALGFVYSSTVKSIPPEDFNSGGVCFQFDVKYKPITFKKITDLLKVDAIAEKDNFTDAQCNVPGERFDPEQFMQQVKEKPKQNTTKRKKTITDDDEEEEEPPAVQIKKSHNHNNSRTVLSPEEKEDEAVQETKIVPTKKKKKQELSDTEFTPEKSSDESDTEIIKRNSTMVTRSQSALTPRQDEDRILLKKYNIDITVRDISRLEPEEFLNDNIIDFYISDLNNKFMDEKADRVKNDFYIFNTHFHPLLKRDVSRAATKIAKNVKIFEKKLVFIPICEHVHWSLIVICNPNGKLVKPDKKDPNKKFPPDARMIMYCDSLGGVIPTSITKRVRDFLTKRYAFEYPDSNSSFSADNFPASKANLPKQDNHCDCGVFMIHYIEMMIRHEIDSLPIDNVDFFRAEDIPAKRKSIKTLIEFEIQQQEQMAQPPHDPSFNSQSDSILMASQLSALENVHKELQDNTELPDEDLFRDEVLRRDDESQ</sequence>
<evidence type="ECO:0000256" key="5">
    <source>
        <dbReference type="SAM" id="MobiDB-lite"/>
    </source>
</evidence>
<keyword evidence="2" id="KW-0645">Protease</keyword>
<keyword evidence="3" id="KW-0378">Hydrolase</keyword>
<dbReference type="Pfam" id="PF02902">
    <property type="entry name" value="Peptidase_C48"/>
    <property type="match status" value="1"/>
</dbReference>
<evidence type="ECO:0000256" key="4">
    <source>
        <dbReference type="ARBA" id="ARBA00022807"/>
    </source>
</evidence>
<evidence type="ECO:0000313" key="8">
    <source>
        <dbReference type="Proteomes" id="UP000816034"/>
    </source>
</evidence>
<keyword evidence="8" id="KW-1185">Reference proteome</keyword>
<name>A0AA88GV65_NAELO</name>
<evidence type="ECO:0000256" key="1">
    <source>
        <dbReference type="ARBA" id="ARBA00005234"/>
    </source>
</evidence>
<gene>
    <name evidence="7" type="ORF">C9374_014085</name>
</gene>
<dbReference type="SUPFAM" id="SSF54001">
    <property type="entry name" value="Cysteine proteinases"/>
    <property type="match status" value="1"/>
</dbReference>
<feature type="compositionally biased region" description="Basic and acidic residues" evidence="5">
    <location>
        <begin position="265"/>
        <end position="279"/>
    </location>
</feature>
<dbReference type="InterPro" id="IPR003653">
    <property type="entry name" value="Peptidase_C48_C"/>
</dbReference>
<dbReference type="InterPro" id="IPR038765">
    <property type="entry name" value="Papain-like_cys_pep_sf"/>
</dbReference>
<comment type="similarity">
    <text evidence="1">Belongs to the peptidase C48 family.</text>
</comment>
<evidence type="ECO:0000256" key="2">
    <source>
        <dbReference type="ARBA" id="ARBA00022670"/>
    </source>
</evidence>
<evidence type="ECO:0000259" key="6">
    <source>
        <dbReference type="PROSITE" id="PS50600"/>
    </source>
</evidence>
<proteinExistence type="inferred from homology"/>